<keyword evidence="5 6" id="KW-0472">Membrane</keyword>
<feature type="transmembrane region" description="Helical" evidence="6">
    <location>
        <begin position="102"/>
        <end position="128"/>
    </location>
</feature>
<accession>A0A7R9LRI4</accession>
<dbReference type="SUPFAM" id="SSF81321">
    <property type="entry name" value="Family A G protein-coupled receptor-like"/>
    <property type="match status" value="1"/>
</dbReference>
<dbReference type="Pfam" id="PF00001">
    <property type="entry name" value="7tm_1"/>
    <property type="match status" value="1"/>
</dbReference>
<evidence type="ECO:0000256" key="2">
    <source>
        <dbReference type="ARBA" id="ARBA00010663"/>
    </source>
</evidence>
<evidence type="ECO:0000256" key="1">
    <source>
        <dbReference type="ARBA" id="ARBA00004370"/>
    </source>
</evidence>
<dbReference type="InterPro" id="IPR000276">
    <property type="entry name" value="GPCR_Rhodpsn"/>
</dbReference>
<feature type="domain" description="G-protein coupled receptors family 1 profile" evidence="7">
    <location>
        <begin position="47"/>
        <end position="305"/>
    </location>
</feature>
<dbReference type="PRINTS" id="PR00237">
    <property type="entry name" value="GPCRRHODOPSN"/>
</dbReference>
<dbReference type="GO" id="GO:0004930">
    <property type="term" value="F:G protein-coupled receptor activity"/>
    <property type="evidence" value="ECO:0007669"/>
    <property type="project" value="InterPro"/>
</dbReference>
<dbReference type="InterPro" id="IPR017452">
    <property type="entry name" value="GPCR_Rhodpsn_7TM"/>
</dbReference>
<dbReference type="OrthoDB" id="10011262at2759"/>
<comment type="similarity">
    <text evidence="2">Belongs to the G-protein coupled receptor 1 family.</text>
</comment>
<feature type="non-terminal residue" evidence="8">
    <location>
        <position position="305"/>
    </location>
</feature>
<reference evidence="8" key="1">
    <citation type="submission" date="2020-11" db="EMBL/GenBank/DDBJ databases">
        <authorList>
            <person name="Tran Van P."/>
        </authorList>
    </citation>
    <scope>NUCLEOTIDE SEQUENCE</scope>
</reference>
<dbReference type="EMBL" id="CAJPVJ010001926">
    <property type="protein sequence ID" value="CAG2165514.1"/>
    <property type="molecule type" value="Genomic_DNA"/>
</dbReference>
<gene>
    <name evidence="8" type="ORF">ONB1V03_LOCUS5054</name>
</gene>
<feature type="transmembrane region" description="Helical" evidence="6">
    <location>
        <begin position="67"/>
        <end position="90"/>
    </location>
</feature>
<dbReference type="Gene3D" id="1.20.1070.10">
    <property type="entry name" value="Rhodopsin 7-helix transmembrane proteins"/>
    <property type="match status" value="1"/>
</dbReference>
<dbReference type="Proteomes" id="UP000728032">
    <property type="component" value="Unassembled WGS sequence"/>
</dbReference>
<feature type="transmembrane region" description="Helical" evidence="6">
    <location>
        <begin position="202"/>
        <end position="227"/>
    </location>
</feature>
<proteinExistence type="inferred from homology"/>
<evidence type="ECO:0000313" key="8">
    <source>
        <dbReference type="EMBL" id="CAD7645139.1"/>
    </source>
</evidence>
<evidence type="ECO:0000256" key="4">
    <source>
        <dbReference type="ARBA" id="ARBA00022989"/>
    </source>
</evidence>
<dbReference type="PROSITE" id="PS50262">
    <property type="entry name" value="G_PROTEIN_RECEP_F1_2"/>
    <property type="match status" value="1"/>
</dbReference>
<evidence type="ECO:0000259" key="7">
    <source>
        <dbReference type="PROSITE" id="PS50262"/>
    </source>
</evidence>
<evidence type="ECO:0000313" key="9">
    <source>
        <dbReference type="Proteomes" id="UP000728032"/>
    </source>
</evidence>
<keyword evidence="9" id="KW-1185">Reference proteome</keyword>
<dbReference type="GO" id="GO:0016020">
    <property type="term" value="C:membrane"/>
    <property type="evidence" value="ECO:0007669"/>
    <property type="project" value="UniProtKB-SubCell"/>
</dbReference>
<evidence type="ECO:0000256" key="6">
    <source>
        <dbReference type="SAM" id="Phobius"/>
    </source>
</evidence>
<keyword evidence="3 6" id="KW-0812">Transmembrane</keyword>
<dbReference type="AlphaFoldDB" id="A0A7R9LRI4"/>
<sequence>MEVNISDGNGISHNHSCDPEYIEFRNNSRFWVQRVLVPIIMIIGVIGNSITIVIMTRRKMRSSTNSYLAALATFDMLYLIFIFVLSLSAYPNIKDIQYYYYWYFWPFAIMIADASSNTSIWLTVTFTIERYIAVCHPIKGKVLCTESRAKRVILCVFLVCFTFTLPTPFEWVVVEKNSTETGAVYFQADFSDLGHNDLYRTVYYYLNVILFALIPFLSLAIFNAFLIRSVHVSRKQRNTMIQVLIYSVFYNSENEETNTGCLIRGLGNIFNFLLAINATGNFVLYCLLSQKYRRTFLAIFCPCLK</sequence>
<organism evidence="8">
    <name type="scientific">Oppiella nova</name>
    <dbReference type="NCBI Taxonomy" id="334625"/>
    <lineage>
        <taxon>Eukaryota</taxon>
        <taxon>Metazoa</taxon>
        <taxon>Ecdysozoa</taxon>
        <taxon>Arthropoda</taxon>
        <taxon>Chelicerata</taxon>
        <taxon>Arachnida</taxon>
        <taxon>Acari</taxon>
        <taxon>Acariformes</taxon>
        <taxon>Sarcoptiformes</taxon>
        <taxon>Oribatida</taxon>
        <taxon>Brachypylina</taxon>
        <taxon>Oppioidea</taxon>
        <taxon>Oppiidae</taxon>
        <taxon>Oppiella</taxon>
    </lineage>
</organism>
<dbReference type="CDD" id="cd14978">
    <property type="entry name" value="7tmA_FMRFamide_R-like"/>
    <property type="match status" value="1"/>
</dbReference>
<protein>
    <recommendedName>
        <fullName evidence="7">G-protein coupled receptors family 1 profile domain-containing protein</fullName>
    </recommendedName>
</protein>
<comment type="subcellular location">
    <subcellularLocation>
        <location evidence="1">Membrane</location>
    </subcellularLocation>
</comment>
<dbReference type="EMBL" id="OC916751">
    <property type="protein sequence ID" value="CAD7645139.1"/>
    <property type="molecule type" value="Genomic_DNA"/>
</dbReference>
<dbReference type="PANTHER" id="PTHR46641">
    <property type="entry name" value="FMRFAMIDE RECEPTOR-RELATED"/>
    <property type="match status" value="1"/>
</dbReference>
<evidence type="ECO:0000256" key="3">
    <source>
        <dbReference type="ARBA" id="ARBA00022692"/>
    </source>
</evidence>
<keyword evidence="4 6" id="KW-1133">Transmembrane helix</keyword>
<evidence type="ECO:0000256" key="5">
    <source>
        <dbReference type="ARBA" id="ARBA00023136"/>
    </source>
</evidence>
<dbReference type="InterPro" id="IPR052954">
    <property type="entry name" value="GPCR-Ligand_Int"/>
</dbReference>
<feature type="transmembrane region" description="Helical" evidence="6">
    <location>
        <begin position="149"/>
        <end position="169"/>
    </location>
</feature>
<name>A0A7R9LRI4_9ACAR</name>
<feature type="transmembrane region" description="Helical" evidence="6">
    <location>
        <begin position="35"/>
        <end position="55"/>
    </location>
</feature>
<dbReference type="PANTHER" id="PTHR46641:SF22">
    <property type="entry name" value="PROCTOLIN RECEPTOR, ISOFORM A"/>
    <property type="match status" value="1"/>
</dbReference>